<accession>A0A1L8W7L7</accession>
<organism evidence="1 2">
    <name type="scientific">Enterococcus ratti</name>
    <dbReference type="NCBI Taxonomy" id="150033"/>
    <lineage>
        <taxon>Bacteria</taxon>
        <taxon>Bacillati</taxon>
        <taxon>Bacillota</taxon>
        <taxon>Bacilli</taxon>
        <taxon>Lactobacillales</taxon>
        <taxon>Enterococcaceae</taxon>
        <taxon>Enterococcus</taxon>
    </lineage>
</organism>
<dbReference type="EMBL" id="JXLB01000041">
    <property type="protein sequence ID" value="OJG77028.1"/>
    <property type="molecule type" value="Genomic_DNA"/>
</dbReference>
<dbReference type="AlphaFoldDB" id="A0A1L8W7L7"/>
<dbReference type="Proteomes" id="UP000182152">
    <property type="component" value="Unassembled WGS sequence"/>
</dbReference>
<name>A0A1L8W7L7_9ENTE</name>
<evidence type="ECO:0000313" key="2">
    <source>
        <dbReference type="Proteomes" id="UP000182152"/>
    </source>
</evidence>
<dbReference type="RefSeq" id="WP_167359865.1">
    <property type="nucleotide sequence ID" value="NZ_JXLB01000041.1"/>
</dbReference>
<keyword evidence="2" id="KW-1185">Reference proteome</keyword>
<dbReference type="STRING" id="150033.RV14_GL001752"/>
<evidence type="ECO:0000313" key="1">
    <source>
        <dbReference type="EMBL" id="OJG77028.1"/>
    </source>
</evidence>
<sequence length="47" mass="5629">MKLLEKEYQGYTSHYEAIFVFLTYQNREGTRKRPSVYPSQTKVRPST</sequence>
<proteinExistence type="predicted"/>
<gene>
    <name evidence="1" type="ORF">RV14_GL001752</name>
</gene>
<protein>
    <submittedName>
        <fullName evidence="1">Uncharacterized protein</fullName>
    </submittedName>
</protein>
<reference evidence="1 2" key="1">
    <citation type="submission" date="2014-12" db="EMBL/GenBank/DDBJ databases">
        <title>Draft genome sequences of 29 type strains of Enterococci.</title>
        <authorList>
            <person name="Zhong Z."/>
            <person name="Sun Z."/>
            <person name="Liu W."/>
            <person name="Zhang W."/>
            <person name="Zhang H."/>
        </authorList>
    </citation>
    <scope>NUCLEOTIDE SEQUENCE [LARGE SCALE GENOMIC DNA]</scope>
    <source>
        <strain evidence="1 2">DSM 15687</strain>
    </source>
</reference>
<comment type="caution">
    <text evidence="1">The sequence shown here is derived from an EMBL/GenBank/DDBJ whole genome shotgun (WGS) entry which is preliminary data.</text>
</comment>